<dbReference type="SUPFAM" id="SSF46950">
    <property type="entry name" value="Double-stranded DNA-binding domain"/>
    <property type="match status" value="1"/>
</dbReference>
<dbReference type="InterPro" id="IPR036883">
    <property type="entry name" value="PDCD5-like_sf"/>
</dbReference>
<accession>A0A1R0H5Q8</accession>
<name>A0A1R0H5Q8_9FUNG</name>
<comment type="caution">
    <text evidence="3">The sequence shown here is derived from an EMBL/GenBank/DDBJ whole genome shotgun (WGS) entry which is preliminary data.</text>
</comment>
<reference evidence="3 4" key="1">
    <citation type="journal article" date="2016" name="Mol. Biol. Evol.">
        <title>Genome-Wide Survey of Gut Fungi (Harpellales) Reveals the First Horizontally Transferred Ubiquitin Gene from a Mosquito Host.</title>
        <authorList>
            <person name="Wang Y."/>
            <person name="White M.M."/>
            <person name="Kvist S."/>
            <person name="Moncalvo J.M."/>
        </authorList>
    </citation>
    <scope>NUCLEOTIDE SEQUENCE [LARGE SCALE GENOMIC DNA]</scope>
    <source>
        <strain evidence="3 4">ALG-7-W6</strain>
    </source>
</reference>
<feature type="compositionally biased region" description="Polar residues" evidence="2">
    <location>
        <begin position="1"/>
        <end position="14"/>
    </location>
</feature>
<dbReference type="EMBL" id="LSSL01000502">
    <property type="protein sequence ID" value="OLY84421.1"/>
    <property type="molecule type" value="Genomic_DNA"/>
</dbReference>
<feature type="region of interest" description="Disordered" evidence="2">
    <location>
        <begin position="1"/>
        <end position="40"/>
    </location>
</feature>
<evidence type="ECO:0000313" key="4">
    <source>
        <dbReference type="Proteomes" id="UP000187455"/>
    </source>
</evidence>
<proteinExistence type="inferred from homology"/>
<comment type="similarity">
    <text evidence="1">Belongs to the PDCD5 family.</text>
</comment>
<evidence type="ECO:0000256" key="2">
    <source>
        <dbReference type="SAM" id="MobiDB-lite"/>
    </source>
</evidence>
<dbReference type="PANTHER" id="PTHR10840:SF0">
    <property type="entry name" value="PROGRAMMED CELL DEATH PROTEIN 5"/>
    <property type="match status" value="1"/>
</dbReference>
<evidence type="ECO:0000313" key="3">
    <source>
        <dbReference type="EMBL" id="OLY84421.1"/>
    </source>
</evidence>
<dbReference type="GO" id="GO:0005829">
    <property type="term" value="C:cytosol"/>
    <property type="evidence" value="ECO:0007669"/>
    <property type="project" value="TreeGrafter"/>
</dbReference>
<dbReference type="Gene3D" id="1.10.8.140">
    <property type="entry name" value="PDCD5-like"/>
    <property type="match status" value="1"/>
</dbReference>
<dbReference type="AlphaFoldDB" id="A0A1R0H5Q8"/>
<dbReference type="Pfam" id="PF01984">
    <property type="entry name" value="dsDNA_bind"/>
    <property type="match status" value="1"/>
</dbReference>
<dbReference type="Proteomes" id="UP000187455">
    <property type="component" value="Unassembled WGS sequence"/>
</dbReference>
<dbReference type="PANTHER" id="PTHR10840">
    <property type="entry name" value="PROGRAMMED CELL DEATH PROTEIN 5"/>
    <property type="match status" value="1"/>
</dbReference>
<dbReference type="OrthoDB" id="10252486at2759"/>
<organism evidence="3 4">
    <name type="scientific">Smittium mucronatum</name>
    <dbReference type="NCBI Taxonomy" id="133383"/>
    <lineage>
        <taxon>Eukaryota</taxon>
        <taxon>Fungi</taxon>
        <taxon>Fungi incertae sedis</taxon>
        <taxon>Zoopagomycota</taxon>
        <taxon>Kickxellomycotina</taxon>
        <taxon>Harpellomycetes</taxon>
        <taxon>Harpellales</taxon>
        <taxon>Legeriomycetaceae</taxon>
        <taxon>Smittium</taxon>
    </lineage>
</organism>
<dbReference type="PIRSF" id="PIRSF015730">
    <property type="entry name" value="TFAR19"/>
    <property type="match status" value="1"/>
</dbReference>
<keyword evidence="4" id="KW-1185">Reference proteome</keyword>
<gene>
    <name evidence="3" type="ORF">AYI68_g1414</name>
</gene>
<evidence type="ECO:0008006" key="5">
    <source>
        <dbReference type="Google" id="ProtNLM"/>
    </source>
</evidence>
<dbReference type="STRING" id="133383.A0A1R0H5Q8"/>
<dbReference type="GO" id="GO:0005634">
    <property type="term" value="C:nucleus"/>
    <property type="evidence" value="ECO:0007669"/>
    <property type="project" value="TreeGrafter"/>
</dbReference>
<evidence type="ECO:0000256" key="1">
    <source>
        <dbReference type="ARBA" id="ARBA00010490"/>
    </source>
</evidence>
<dbReference type="InterPro" id="IPR002836">
    <property type="entry name" value="PDCD5-like"/>
</dbReference>
<protein>
    <recommendedName>
        <fullName evidence="5">Programmed cell death protein 5</fullName>
    </recommendedName>
</protein>
<dbReference type="GO" id="GO:0003677">
    <property type="term" value="F:DNA binding"/>
    <property type="evidence" value="ECO:0007669"/>
    <property type="project" value="InterPro"/>
</dbReference>
<sequence length="129" mass="14365">MDPSTTQLSNLSSTGGNGPMGHNTAQAQAQDAETKKKAQEMKDDLMSRILTTEARERLGRIELVRPEKAHQISNMLISMATSGQIKNKIDQDELVSILEQINNSVPSETKIVYSRRSNLDSDDEDEYDL</sequence>